<evidence type="ECO:0000256" key="8">
    <source>
        <dbReference type="SAM" id="Phobius"/>
    </source>
</evidence>
<feature type="transmembrane region" description="Helical" evidence="8">
    <location>
        <begin position="150"/>
        <end position="172"/>
    </location>
</feature>
<feature type="transmembrane region" description="Helical" evidence="8">
    <location>
        <begin position="240"/>
        <end position="266"/>
    </location>
</feature>
<dbReference type="SUPFAM" id="SSF81345">
    <property type="entry name" value="ABC transporter involved in vitamin B12 uptake, BtuC"/>
    <property type="match status" value="1"/>
</dbReference>
<gene>
    <name evidence="9" type="ORF">SAMN02745189_02471</name>
</gene>
<dbReference type="Pfam" id="PF01032">
    <property type="entry name" value="FecCD"/>
    <property type="match status" value="1"/>
</dbReference>
<comment type="similarity">
    <text evidence="2">Belongs to the binding-protein-dependent transport system permease family. FecCD subfamily.</text>
</comment>
<evidence type="ECO:0000313" key="9">
    <source>
        <dbReference type="EMBL" id="SHM61440.1"/>
    </source>
</evidence>
<dbReference type="InterPro" id="IPR000522">
    <property type="entry name" value="ABC_transptr_permease_BtuC"/>
</dbReference>
<dbReference type="CDD" id="cd06550">
    <property type="entry name" value="TM_ABC_iron-siderophores_like"/>
    <property type="match status" value="1"/>
</dbReference>
<keyword evidence="10" id="KW-1185">Reference proteome</keyword>
<keyword evidence="4" id="KW-1003">Cell membrane</keyword>
<keyword evidence="7 8" id="KW-0472">Membrane</keyword>
<dbReference type="RefSeq" id="WP_072710876.1">
    <property type="nucleotide sequence ID" value="NZ_FRCF01000016.1"/>
</dbReference>
<feature type="transmembrane region" description="Helical" evidence="8">
    <location>
        <begin position="278"/>
        <end position="296"/>
    </location>
</feature>
<dbReference type="PANTHER" id="PTHR30472:SF64">
    <property type="entry name" value="IRON(3+)-HYDROXAMATE IMPORT SYSTEM PERMEASE PROTEIN FHUG"/>
    <property type="match status" value="1"/>
</dbReference>
<dbReference type="Proteomes" id="UP000184206">
    <property type="component" value="Unassembled WGS sequence"/>
</dbReference>
<keyword evidence="5 8" id="KW-0812">Transmembrane</keyword>
<sequence>MNYKRSWVVLTAVIVLLLGAMAISLKTGYTDTGWRDIAALLTGVPGGSEVQVLMDIRLPRVLTAVLSGAALALSGAILQSIMQNPLADSGIIGINSGAGFAVLLFMMVSGDSEAGVFLIPFLAFLGGLAVALAVVSLSYSRKYGLTPMRLILNGIASGAGISALMIVLSLVISSDSYLFTANFLAGTVWGSTWAHVLVLTAGLAALLPFVIRKIPVLDILSLNTLNIISLGVNIRRERLLLLISAAGLSAVSVSVSGGIAFVGLIAPHLARRLMGTGHRFVLPLSALAGGLLVLTADTAGRTLFFPSALPAGVMVAIIGAPYFIYILMKSESR</sequence>
<evidence type="ECO:0000256" key="6">
    <source>
        <dbReference type="ARBA" id="ARBA00022989"/>
    </source>
</evidence>
<dbReference type="OrthoDB" id="9811721at2"/>
<dbReference type="GO" id="GO:0005886">
    <property type="term" value="C:plasma membrane"/>
    <property type="evidence" value="ECO:0007669"/>
    <property type="project" value="UniProtKB-SubCell"/>
</dbReference>
<evidence type="ECO:0000256" key="1">
    <source>
        <dbReference type="ARBA" id="ARBA00004651"/>
    </source>
</evidence>
<evidence type="ECO:0000256" key="4">
    <source>
        <dbReference type="ARBA" id="ARBA00022475"/>
    </source>
</evidence>
<dbReference type="Gene3D" id="1.10.3470.10">
    <property type="entry name" value="ABC transporter involved in vitamin B12 uptake, BtuC"/>
    <property type="match status" value="1"/>
</dbReference>
<dbReference type="GO" id="GO:0033214">
    <property type="term" value="P:siderophore-iron import into cell"/>
    <property type="evidence" value="ECO:0007669"/>
    <property type="project" value="TreeGrafter"/>
</dbReference>
<dbReference type="AlphaFoldDB" id="A0A1M7K836"/>
<keyword evidence="3" id="KW-0813">Transport</keyword>
<dbReference type="STRING" id="1123231.SAMN02745189_02471"/>
<accession>A0A1M7K836</accession>
<evidence type="ECO:0000256" key="5">
    <source>
        <dbReference type="ARBA" id="ARBA00022692"/>
    </source>
</evidence>
<dbReference type="EMBL" id="FRCF01000016">
    <property type="protein sequence ID" value="SHM61440.1"/>
    <property type="molecule type" value="Genomic_DNA"/>
</dbReference>
<organism evidence="9 10">
    <name type="scientific">Lacicoccus alkaliphilus DSM 16010</name>
    <dbReference type="NCBI Taxonomy" id="1123231"/>
    <lineage>
        <taxon>Bacteria</taxon>
        <taxon>Bacillati</taxon>
        <taxon>Bacillota</taxon>
        <taxon>Bacilli</taxon>
        <taxon>Bacillales</taxon>
        <taxon>Salinicoccaceae</taxon>
        <taxon>Lacicoccus</taxon>
    </lineage>
</organism>
<feature type="transmembrane region" description="Helical" evidence="8">
    <location>
        <begin position="308"/>
        <end position="328"/>
    </location>
</feature>
<evidence type="ECO:0000313" key="10">
    <source>
        <dbReference type="Proteomes" id="UP000184206"/>
    </source>
</evidence>
<dbReference type="InterPro" id="IPR037294">
    <property type="entry name" value="ABC_BtuC-like"/>
</dbReference>
<name>A0A1M7K836_9BACL</name>
<evidence type="ECO:0000256" key="3">
    <source>
        <dbReference type="ARBA" id="ARBA00022448"/>
    </source>
</evidence>
<evidence type="ECO:0000256" key="2">
    <source>
        <dbReference type="ARBA" id="ARBA00007935"/>
    </source>
</evidence>
<dbReference type="GO" id="GO:0022857">
    <property type="term" value="F:transmembrane transporter activity"/>
    <property type="evidence" value="ECO:0007669"/>
    <property type="project" value="InterPro"/>
</dbReference>
<feature type="transmembrane region" description="Helical" evidence="8">
    <location>
        <begin position="114"/>
        <end position="138"/>
    </location>
</feature>
<feature type="transmembrane region" description="Helical" evidence="8">
    <location>
        <begin position="61"/>
        <end position="78"/>
    </location>
</feature>
<comment type="subcellular location">
    <subcellularLocation>
        <location evidence="1">Cell membrane</location>
        <topology evidence="1">Multi-pass membrane protein</topology>
    </subcellularLocation>
</comment>
<proteinExistence type="inferred from homology"/>
<protein>
    <submittedName>
        <fullName evidence="9">Iron complex transport system permease protein</fullName>
    </submittedName>
</protein>
<feature type="transmembrane region" description="Helical" evidence="8">
    <location>
        <begin position="192"/>
        <end position="211"/>
    </location>
</feature>
<keyword evidence="6 8" id="KW-1133">Transmembrane helix</keyword>
<dbReference type="FunFam" id="1.10.3470.10:FF:000001">
    <property type="entry name" value="Vitamin B12 ABC transporter permease BtuC"/>
    <property type="match status" value="1"/>
</dbReference>
<feature type="transmembrane region" description="Helical" evidence="8">
    <location>
        <begin position="90"/>
        <end position="108"/>
    </location>
</feature>
<reference evidence="9 10" key="1">
    <citation type="submission" date="2016-11" db="EMBL/GenBank/DDBJ databases">
        <authorList>
            <person name="Jaros S."/>
            <person name="Januszkiewicz K."/>
            <person name="Wedrychowicz H."/>
        </authorList>
    </citation>
    <scope>NUCLEOTIDE SEQUENCE [LARGE SCALE GENOMIC DNA]</scope>
    <source>
        <strain evidence="9 10">DSM 16010</strain>
    </source>
</reference>
<evidence type="ECO:0000256" key="7">
    <source>
        <dbReference type="ARBA" id="ARBA00023136"/>
    </source>
</evidence>
<dbReference type="PANTHER" id="PTHR30472">
    <property type="entry name" value="FERRIC ENTEROBACTIN TRANSPORT SYSTEM PERMEASE PROTEIN"/>
    <property type="match status" value="1"/>
</dbReference>